<dbReference type="RefSeq" id="WP_016179236.1">
    <property type="nucleotide sequence ID" value="NZ_CAAKNX010000106.1"/>
</dbReference>
<accession>A0A437UQ40</accession>
<protein>
    <submittedName>
        <fullName evidence="1">Uncharacterized protein</fullName>
    </submittedName>
</protein>
<evidence type="ECO:0000313" key="2">
    <source>
        <dbReference type="Proteomes" id="UP000288388"/>
    </source>
</evidence>
<reference evidence="1 2" key="1">
    <citation type="submission" date="2018-12" db="EMBL/GenBank/DDBJ databases">
        <title>A novel vanA-carrying plasmid in a clinical isolate of Enterococcus avium.</title>
        <authorList>
            <person name="Bernasconi O.J."/>
            <person name="Luzzaro F."/>
            <person name="Endimiani A."/>
        </authorList>
    </citation>
    <scope>NUCLEOTIDE SEQUENCE [LARGE SCALE GENOMIC DNA]</scope>
    <source>
        <strain evidence="1 2">LC0559/18</strain>
    </source>
</reference>
<gene>
    <name evidence="1" type="ORF">EK398_13245</name>
</gene>
<dbReference type="EMBL" id="RYZS01000001">
    <property type="protein sequence ID" value="RVU95732.1"/>
    <property type="molecule type" value="Genomic_DNA"/>
</dbReference>
<organism evidence="1 2">
    <name type="scientific">Enterococcus avium</name>
    <name type="common">Streptococcus avium</name>
    <dbReference type="NCBI Taxonomy" id="33945"/>
    <lineage>
        <taxon>Bacteria</taxon>
        <taxon>Bacillati</taxon>
        <taxon>Bacillota</taxon>
        <taxon>Bacilli</taxon>
        <taxon>Lactobacillales</taxon>
        <taxon>Enterococcaceae</taxon>
        <taxon>Enterococcus</taxon>
    </lineage>
</organism>
<name>A0A437UQ40_ENTAV</name>
<dbReference type="AlphaFoldDB" id="A0A437UQ40"/>
<dbReference type="Proteomes" id="UP000288388">
    <property type="component" value="Unassembled WGS sequence"/>
</dbReference>
<evidence type="ECO:0000313" key="1">
    <source>
        <dbReference type="EMBL" id="RVU95732.1"/>
    </source>
</evidence>
<sequence>MKKHILIELVLVSIIFGFCFWNVNRQQENIDLLRTIENLREKQKEQKVVLEILKDENENLSNELDKFYASLKNKEQITTITDTDDNICVEYDLVVKKVFEANLNFTPDDIENKKKEVSSYLSDELNTEYFGQERKTYQDANDTFSELVWLEVYQKGIENNKVEGVVVVYHRNKKIGLSWKSGMNLFKVAYNTETKKIVEILNLGNSFIGIKIKQ</sequence>
<proteinExistence type="predicted"/>
<comment type="caution">
    <text evidence="1">The sequence shown here is derived from an EMBL/GenBank/DDBJ whole genome shotgun (WGS) entry which is preliminary data.</text>
</comment>